<keyword evidence="2" id="KW-1185">Reference proteome</keyword>
<dbReference type="GeneID" id="35405205"/>
<dbReference type="Proteomes" id="UP000016800">
    <property type="component" value="Chromosome XI"/>
</dbReference>
<name>S0ENN0_GIBF5</name>
<evidence type="ECO:0000313" key="2">
    <source>
        <dbReference type="Proteomes" id="UP000016800"/>
    </source>
</evidence>
<dbReference type="VEuPathDB" id="FungiDB:FFUJ_11744"/>
<dbReference type="AlphaFoldDB" id="S0ENN0"/>
<evidence type="ECO:0000313" key="1">
    <source>
        <dbReference type="EMBL" id="CCT75709.1"/>
    </source>
</evidence>
<reference evidence="2" key="1">
    <citation type="journal article" date="2013" name="PLoS Pathog.">
        <title>Deciphering the cryptic genome: genome-wide analyses of the rice pathogen Fusarium fujikuroi reveal complex regulation of secondary metabolism and novel metabolites.</title>
        <authorList>
            <person name="Wiemann P."/>
            <person name="Sieber C.M."/>
            <person name="von Bargen K.W."/>
            <person name="Studt L."/>
            <person name="Niehaus E.M."/>
            <person name="Espino J.J."/>
            <person name="Huss K."/>
            <person name="Michielse C.B."/>
            <person name="Albermann S."/>
            <person name="Wagner D."/>
            <person name="Bergner S.V."/>
            <person name="Connolly L.R."/>
            <person name="Fischer A."/>
            <person name="Reuter G."/>
            <person name="Kleigrewe K."/>
            <person name="Bald T."/>
            <person name="Wingfield B.D."/>
            <person name="Ophir R."/>
            <person name="Freeman S."/>
            <person name="Hippler M."/>
            <person name="Smith K.M."/>
            <person name="Brown D.W."/>
            <person name="Proctor R.H."/>
            <person name="Munsterkotter M."/>
            <person name="Freitag M."/>
            <person name="Humpf H.U."/>
            <person name="Guldener U."/>
            <person name="Tudzynski B."/>
        </authorList>
    </citation>
    <scope>NUCLEOTIDE SEQUENCE [LARGE SCALE GENOMIC DNA]</scope>
    <source>
        <strain evidence="2">CBS 195.34 / IMI 58289 / NRRL A-6831</strain>
    </source>
</reference>
<gene>
    <name evidence="1" type="ORF">FFUJ_11744</name>
</gene>
<dbReference type="STRING" id="1279085.S0ENN0"/>
<proteinExistence type="predicted"/>
<dbReference type="HOGENOM" id="CLU_1768216_0_0_1"/>
<dbReference type="EMBL" id="HF679033">
    <property type="protein sequence ID" value="CCT75709.1"/>
    <property type="molecule type" value="Genomic_DNA"/>
</dbReference>
<protein>
    <submittedName>
        <fullName evidence="1">Uncharacterized protein</fullName>
    </submittedName>
</protein>
<sequence length="147" mass="16431">MGIKLARLSDLQIKIPDGDYKRQASNLQQQYFNITQLTIIALYNVLSDGFGIIRNYNAIEDLSRPYIDISSTKLMYPALGMGQPNAGLMSGLGRSNDIPSTINNVALSLTKWIRDRELETSPMRGKPHVWLSLHMFDGIACGFLVQV</sequence>
<dbReference type="RefSeq" id="XP_023437755.1">
    <property type="nucleotide sequence ID" value="XM_023570678.1"/>
</dbReference>
<organism evidence="1 2">
    <name type="scientific">Gibberella fujikuroi (strain CBS 195.34 / IMI 58289 / NRRL A-6831)</name>
    <name type="common">Bakanae and foot rot disease fungus</name>
    <name type="synonym">Fusarium fujikuroi</name>
    <dbReference type="NCBI Taxonomy" id="1279085"/>
    <lineage>
        <taxon>Eukaryota</taxon>
        <taxon>Fungi</taxon>
        <taxon>Dikarya</taxon>
        <taxon>Ascomycota</taxon>
        <taxon>Pezizomycotina</taxon>
        <taxon>Sordariomycetes</taxon>
        <taxon>Hypocreomycetidae</taxon>
        <taxon>Hypocreales</taxon>
        <taxon>Nectriaceae</taxon>
        <taxon>Fusarium</taxon>
        <taxon>Fusarium fujikuroi species complex</taxon>
    </lineage>
</organism>
<accession>S0ENN0</accession>